<reference evidence="3" key="1">
    <citation type="submission" date="2018-08" db="EMBL/GenBank/DDBJ databases">
        <authorList>
            <person name="Liu Z.-W."/>
            <person name="Du Z.-J."/>
        </authorList>
    </citation>
    <scope>NUCLEOTIDE SEQUENCE [LARGE SCALE GENOMIC DNA]</scope>
    <source>
        <strain evidence="3">H4X</strain>
    </source>
</reference>
<keyword evidence="3" id="KW-1185">Reference proteome</keyword>
<feature type="chain" id="PRO_5017778916" evidence="1">
    <location>
        <begin position="24"/>
        <end position="184"/>
    </location>
</feature>
<evidence type="ECO:0000313" key="3">
    <source>
        <dbReference type="Proteomes" id="UP000256708"/>
    </source>
</evidence>
<evidence type="ECO:0000256" key="1">
    <source>
        <dbReference type="SAM" id="SignalP"/>
    </source>
</evidence>
<evidence type="ECO:0000313" key="2">
    <source>
        <dbReference type="EMBL" id="RDV14287.1"/>
    </source>
</evidence>
<feature type="signal peptide" evidence="1">
    <location>
        <begin position="1"/>
        <end position="23"/>
    </location>
</feature>
<keyword evidence="1" id="KW-0732">Signal</keyword>
<dbReference type="RefSeq" id="WP_115566444.1">
    <property type="nucleotide sequence ID" value="NZ_QRGR01000016.1"/>
</dbReference>
<dbReference type="AlphaFoldDB" id="A0A3D8LA74"/>
<dbReference type="PROSITE" id="PS51257">
    <property type="entry name" value="PROKAR_LIPOPROTEIN"/>
    <property type="match status" value="1"/>
</dbReference>
<accession>A0A3D8LA74</accession>
<dbReference type="OrthoDB" id="980982at2"/>
<name>A0A3D8LA74_9BACT</name>
<dbReference type="EMBL" id="QRGR01000016">
    <property type="protein sequence ID" value="RDV14287.1"/>
    <property type="molecule type" value="Genomic_DNA"/>
</dbReference>
<proteinExistence type="predicted"/>
<organism evidence="2 3">
    <name type="scientific">Pontibacter diazotrophicus</name>
    <dbReference type="NCBI Taxonomy" id="1400979"/>
    <lineage>
        <taxon>Bacteria</taxon>
        <taxon>Pseudomonadati</taxon>
        <taxon>Bacteroidota</taxon>
        <taxon>Cytophagia</taxon>
        <taxon>Cytophagales</taxon>
        <taxon>Hymenobacteraceae</taxon>
        <taxon>Pontibacter</taxon>
    </lineage>
</organism>
<gene>
    <name evidence="2" type="ORF">DXT99_15275</name>
</gene>
<comment type="caution">
    <text evidence="2">The sequence shown here is derived from an EMBL/GenBank/DDBJ whole genome shotgun (WGS) entry which is preliminary data.</text>
</comment>
<protein>
    <submittedName>
        <fullName evidence="2">Uncharacterized protein</fullName>
    </submittedName>
</protein>
<dbReference type="Proteomes" id="UP000256708">
    <property type="component" value="Unassembled WGS sequence"/>
</dbReference>
<sequence>MKYLLKYSAALLLLALLVSGCREEPNYPNEPTIAFDRVDQYTYTKNRITFDSLVVVVDFTDGDGNLGLRRTPTGNSDPDFQPPFDQSSPYFNNFFANLQIKRGSIYVPYPFPVASLNLNGRFPRLSTDDQDETLEGEIRYTLTNFSNDIFDPRDTVRFEIYIYDRALNKSNVVYSDDVVLFQGE</sequence>